<organism evidence="1">
    <name type="scientific">Chryseobacterium sp. B5</name>
    <dbReference type="NCBI Taxonomy" id="2050562"/>
    <lineage>
        <taxon>Bacteria</taxon>
        <taxon>Pseudomonadati</taxon>
        <taxon>Bacteroidota</taxon>
        <taxon>Flavobacteriia</taxon>
        <taxon>Flavobacteriales</taxon>
        <taxon>Weeksellaceae</taxon>
        <taxon>Chryseobacterium group</taxon>
        <taxon>Chryseobacterium</taxon>
    </lineage>
</organism>
<dbReference type="InterPro" id="IPR004027">
    <property type="entry name" value="SEC_C_motif"/>
</dbReference>
<gene>
    <name evidence="1" type="ORF">CTI11_26075</name>
</gene>
<protein>
    <submittedName>
        <fullName evidence="1">YecA family protein</fullName>
    </submittedName>
</protein>
<dbReference type="PANTHER" id="PTHR33747:SF1">
    <property type="entry name" value="ADENYLATE CYCLASE-ASSOCIATED CAP C-TERMINAL DOMAIN-CONTAINING PROTEIN"/>
    <property type="match status" value="1"/>
</dbReference>
<dbReference type="InterPro" id="IPR036255">
    <property type="entry name" value="YgfB-like_sf"/>
</dbReference>
<dbReference type="Gene3D" id="3.10.450.50">
    <property type="match status" value="1"/>
</dbReference>
<name>A0A2G7SZB4_9FLAO</name>
<reference evidence="1" key="1">
    <citation type="submission" date="2017-10" db="EMBL/GenBank/DDBJ databases">
        <title>Chryseobacterium sp. B5 is a hydrocarbonoclastic and plant growth promoting bacterium.</title>
        <authorList>
            <person name="Thijs S."/>
            <person name="Gkorezis P."/>
            <person name="Van Hamme J."/>
        </authorList>
    </citation>
    <scope>NUCLEOTIDE SEQUENCE</scope>
    <source>
        <strain evidence="1">B5</strain>
    </source>
</reference>
<dbReference type="InterPro" id="IPR011978">
    <property type="entry name" value="YgfB-like"/>
</dbReference>
<dbReference type="AlphaFoldDB" id="A0A2G7SZB4"/>
<dbReference type="SUPFAM" id="SSF101327">
    <property type="entry name" value="YgfB-like"/>
    <property type="match status" value="1"/>
</dbReference>
<comment type="caution">
    <text evidence="1">The sequence shown here is derived from an EMBL/GenBank/DDBJ whole genome shotgun (WGS) entry which is preliminary data.</text>
</comment>
<dbReference type="PANTHER" id="PTHR33747">
    <property type="entry name" value="UPF0225 PROTEIN SCO1677"/>
    <property type="match status" value="1"/>
</dbReference>
<accession>A0A2G7SZB4</accession>
<proteinExistence type="predicted"/>
<dbReference type="EMBL" id="PEKC01000178">
    <property type="protein sequence ID" value="PII32203.1"/>
    <property type="molecule type" value="Genomic_DNA"/>
</dbReference>
<dbReference type="Pfam" id="PF03695">
    <property type="entry name" value="UPF0149"/>
    <property type="match status" value="1"/>
</dbReference>
<dbReference type="NCBIfam" id="TIGR02292">
    <property type="entry name" value="ygfB_yecA"/>
    <property type="match status" value="1"/>
</dbReference>
<sequence>MSNDAHEATALPDEPALTPEALEELDDLLDELRTRGDEIPQWEFCDGFLTALICTRREVPAAEWLPMLLGDGGTLEVAEGQPLPLMEVFKDAAQQARFLELVGLRMDEIRTQLDADVKTLEDDRTFQPEAMDMRGAILSLPEEERPDDGEIPSFGQIWALGFMFVVENWAEEWAAPRDKEAAGWLNEALNAVVALTEDDTGKPEVCMYDEDGPASTSQERVEQFGEAIWALYDLRQIWKSMGPRQETIVKGEQPGRNDPCPCGSGKKFKKCHGA</sequence>
<dbReference type="SUPFAM" id="SSF103642">
    <property type="entry name" value="Sec-C motif"/>
    <property type="match status" value="1"/>
</dbReference>
<evidence type="ECO:0000313" key="1">
    <source>
        <dbReference type="EMBL" id="PII32203.1"/>
    </source>
</evidence>
<dbReference type="Pfam" id="PF02810">
    <property type="entry name" value="SEC-C"/>
    <property type="match status" value="1"/>
</dbReference>